<dbReference type="CDD" id="cd07374">
    <property type="entry name" value="CYTH-like_Pase"/>
    <property type="match status" value="1"/>
</dbReference>
<accession>A0A1C6UBL9</accession>
<dbReference type="EMBL" id="FMIA01000002">
    <property type="protein sequence ID" value="SCL51259.1"/>
    <property type="molecule type" value="Genomic_DNA"/>
</dbReference>
<dbReference type="AlphaFoldDB" id="A0A1C6UBL9"/>
<dbReference type="Pfam" id="PF05235">
    <property type="entry name" value="CHAD"/>
    <property type="match status" value="1"/>
</dbReference>
<reference evidence="3 4" key="1">
    <citation type="submission" date="2016-06" db="EMBL/GenBank/DDBJ databases">
        <authorList>
            <person name="Kjaerup R.B."/>
            <person name="Dalgaard T.S."/>
            <person name="Juul-Madsen H.R."/>
        </authorList>
    </citation>
    <scope>NUCLEOTIDE SEQUENCE [LARGE SCALE GENOMIC DNA]</scope>
    <source>
        <strain evidence="3 4">DSM 45577</strain>
    </source>
</reference>
<dbReference type="RefSeq" id="WP_091446108.1">
    <property type="nucleotide sequence ID" value="NZ_BMMJ01000001.1"/>
</dbReference>
<evidence type="ECO:0000313" key="4">
    <source>
        <dbReference type="Proteomes" id="UP000198937"/>
    </source>
</evidence>
<protein>
    <submittedName>
        <fullName evidence="3">CHAD domain-containing protein</fullName>
    </submittedName>
</protein>
<dbReference type="SMART" id="SM00880">
    <property type="entry name" value="CHAD"/>
    <property type="match status" value="1"/>
</dbReference>
<dbReference type="InterPro" id="IPR023577">
    <property type="entry name" value="CYTH_domain"/>
</dbReference>
<evidence type="ECO:0000259" key="2">
    <source>
        <dbReference type="PROSITE" id="PS51708"/>
    </source>
</evidence>
<dbReference type="InterPro" id="IPR038186">
    <property type="entry name" value="CHAD_dom_sf"/>
</dbReference>
<dbReference type="InterPro" id="IPR007899">
    <property type="entry name" value="CHAD_dom"/>
</dbReference>
<dbReference type="PANTHER" id="PTHR39339">
    <property type="entry name" value="SLR1444 PROTEIN"/>
    <property type="match status" value="1"/>
</dbReference>
<evidence type="ECO:0000313" key="3">
    <source>
        <dbReference type="EMBL" id="SCL51259.1"/>
    </source>
</evidence>
<dbReference type="Pfam" id="PF01928">
    <property type="entry name" value="CYTH"/>
    <property type="match status" value="1"/>
</dbReference>
<dbReference type="Gene3D" id="2.40.320.10">
    <property type="entry name" value="Hypothetical Protein Pfu-838710-001"/>
    <property type="match status" value="1"/>
</dbReference>
<feature type="domain" description="CHAD" evidence="2">
    <location>
        <begin position="218"/>
        <end position="509"/>
    </location>
</feature>
<sequence length="517" mass="56112">MLEEERKYQVPDDFVVPDLSPAVPADGRITAQRPVRLVATYFDTADLRLTRAGVSLRHRRGEREPWTVKLPTGATGVRHEVSRPGRRGSGVPRELAELVTAFTRGADLAPVAVLRTRRRRSAVHDAAGTLLAEIADDRVTVLDPADQPAGAFRELEVERAAGDSELLDRIGALLTGAGADGGDFVPKHRRALDLVVPTHVGTVGGEPDLVAPTGLPADPTAGDVVTEAVRRGVDRLLRHDPLVRLRAPVPGHRTALQQMRVGCRRLRSDLRTFAPLLVPDWADPLRAELSWLAGVLGAARDAEVLRGRLRRTAAADPLSPLDPATVDRLDAVLADRQEAALAAVDAALRSPRYVALTDALVLAARAPRLTPRAAEPAARVLPRLVRRPWRKLTGRKGGAGVSGLDPLGTDEQWHTVRKQAKRARYAVQAVAPAVGGKAGKLAGALADAQRLLGEHQDAAVAADTWTAVVADRPDDPHLALTAGRLAERERVVVRRVRADFPQLWQRAERDRWTRWLR</sequence>
<dbReference type="PROSITE" id="PS51707">
    <property type="entry name" value="CYTH"/>
    <property type="match status" value="1"/>
</dbReference>
<gene>
    <name evidence="3" type="ORF">GA0070617_1730</name>
</gene>
<organism evidence="3 4">
    <name type="scientific">Micromonospora yangpuensis</name>
    <dbReference type="NCBI Taxonomy" id="683228"/>
    <lineage>
        <taxon>Bacteria</taxon>
        <taxon>Bacillati</taxon>
        <taxon>Actinomycetota</taxon>
        <taxon>Actinomycetes</taxon>
        <taxon>Micromonosporales</taxon>
        <taxon>Micromonosporaceae</taxon>
        <taxon>Micromonospora</taxon>
    </lineage>
</organism>
<name>A0A1C6UBL9_9ACTN</name>
<dbReference type="Proteomes" id="UP000198937">
    <property type="component" value="Unassembled WGS sequence"/>
</dbReference>
<keyword evidence="4" id="KW-1185">Reference proteome</keyword>
<dbReference type="STRING" id="683228.GA0070617_1730"/>
<proteinExistence type="predicted"/>
<dbReference type="SMART" id="SM01118">
    <property type="entry name" value="CYTH"/>
    <property type="match status" value="1"/>
</dbReference>
<feature type="domain" description="CYTH" evidence="1">
    <location>
        <begin position="1"/>
        <end position="198"/>
    </location>
</feature>
<evidence type="ECO:0000259" key="1">
    <source>
        <dbReference type="PROSITE" id="PS51707"/>
    </source>
</evidence>
<dbReference type="PANTHER" id="PTHR39339:SF1">
    <property type="entry name" value="CHAD DOMAIN-CONTAINING PROTEIN"/>
    <property type="match status" value="1"/>
</dbReference>
<dbReference type="InterPro" id="IPR033469">
    <property type="entry name" value="CYTH-like_dom_sf"/>
</dbReference>
<dbReference type="SUPFAM" id="SSF55154">
    <property type="entry name" value="CYTH-like phosphatases"/>
    <property type="match status" value="1"/>
</dbReference>
<dbReference type="Gene3D" id="1.40.20.10">
    <property type="entry name" value="CHAD domain"/>
    <property type="match status" value="1"/>
</dbReference>
<dbReference type="PROSITE" id="PS51708">
    <property type="entry name" value="CHAD"/>
    <property type="match status" value="1"/>
</dbReference>
<dbReference type="OrthoDB" id="9777271at2"/>